<comment type="subcellular location">
    <subcellularLocation>
        <location evidence="1">Mitochondrion</location>
    </subcellularLocation>
</comment>
<comment type="similarity">
    <text evidence="2">Belongs to the universal ribosomal protein uL2 family.</text>
</comment>
<dbReference type="STRING" id="218851.A0A2G5FAP7"/>
<dbReference type="OrthoDB" id="10267824at2759"/>
<dbReference type="FunFam" id="2.30.30.30:FF:000001">
    <property type="entry name" value="50S ribosomal protein L2"/>
    <property type="match status" value="1"/>
</dbReference>
<name>A0A2G5FAP7_AQUCA</name>
<dbReference type="SMART" id="SM01382">
    <property type="entry name" value="Ribosomal_L2_C"/>
    <property type="match status" value="1"/>
</dbReference>
<dbReference type="InterPro" id="IPR022669">
    <property type="entry name" value="Ribosomal_uL2_C"/>
</dbReference>
<dbReference type="Gene3D" id="2.30.30.30">
    <property type="match status" value="1"/>
</dbReference>
<dbReference type="EMBL" id="KZ305018">
    <property type="protein sequence ID" value="PIA65072.1"/>
    <property type="molecule type" value="Genomic_DNA"/>
</dbReference>
<dbReference type="SUPFAM" id="SSF50104">
    <property type="entry name" value="Translation proteins SH3-like domain"/>
    <property type="match status" value="1"/>
</dbReference>
<proteinExistence type="inferred from homology"/>
<gene>
    <name evidence="9" type="ORF">AQUCO_00100511v1</name>
</gene>
<accession>A0A2G5FAP7</accession>
<keyword evidence="4" id="KW-0496">Mitochondrion</keyword>
<reference evidence="9 10" key="1">
    <citation type="submission" date="2017-09" db="EMBL/GenBank/DDBJ databases">
        <title>WGS assembly of Aquilegia coerulea Goldsmith.</title>
        <authorList>
            <person name="Hodges S."/>
            <person name="Kramer E."/>
            <person name="Nordborg M."/>
            <person name="Tomkins J."/>
            <person name="Borevitz J."/>
            <person name="Derieg N."/>
            <person name="Yan J."/>
            <person name="Mihaltcheva S."/>
            <person name="Hayes R.D."/>
            <person name="Rokhsar D."/>
        </authorList>
    </citation>
    <scope>NUCLEOTIDE SEQUENCE [LARGE SCALE GENOMIC DNA]</scope>
    <source>
        <strain evidence="10">cv. Goldsmith</strain>
    </source>
</reference>
<dbReference type="FunCoup" id="A0A2G5FAP7">
    <property type="interactions" value="518"/>
</dbReference>
<keyword evidence="3" id="KW-0689">Ribosomal protein</keyword>
<dbReference type="InterPro" id="IPR014722">
    <property type="entry name" value="Rib_uL2_dom2"/>
</dbReference>
<dbReference type="GO" id="GO:0005762">
    <property type="term" value="C:mitochondrial large ribosomal subunit"/>
    <property type="evidence" value="ECO:0007669"/>
    <property type="project" value="TreeGrafter"/>
</dbReference>
<evidence type="ECO:0000256" key="3">
    <source>
        <dbReference type="ARBA" id="ARBA00022980"/>
    </source>
</evidence>
<evidence type="ECO:0000256" key="2">
    <source>
        <dbReference type="ARBA" id="ARBA00005636"/>
    </source>
</evidence>
<sequence>MLIGKFFIRRSTQIRNFCSKSTTRVAARSLIPAPHNLSVGNYILNSNGGKGVNRYEAKTEMLDLNSQIGNCIPLSNIRIGTWVHCIELQPGQGAKLVRAAGTFAKVLKESAISGGRHCLLRLPSGSEKLVDSKCKATVGQVSNLSHGARKLRKAGHSRWLGRRPVVRGVAMNPVDHPHGGGEGRTKGGRPSVSPWGKPTKAGYKSEAVKAKQAKLGTRPVKAKQGRK</sequence>
<evidence type="ECO:0000313" key="9">
    <source>
        <dbReference type="EMBL" id="PIA65072.1"/>
    </source>
</evidence>
<dbReference type="Pfam" id="PF03947">
    <property type="entry name" value="Ribosomal_L2_C"/>
    <property type="match status" value="1"/>
</dbReference>
<dbReference type="InterPro" id="IPR005880">
    <property type="entry name" value="Ribosomal_uL2_bac/org-type"/>
</dbReference>
<organism evidence="9 10">
    <name type="scientific">Aquilegia coerulea</name>
    <name type="common">Rocky mountain columbine</name>
    <dbReference type="NCBI Taxonomy" id="218851"/>
    <lineage>
        <taxon>Eukaryota</taxon>
        <taxon>Viridiplantae</taxon>
        <taxon>Streptophyta</taxon>
        <taxon>Embryophyta</taxon>
        <taxon>Tracheophyta</taxon>
        <taxon>Spermatophyta</taxon>
        <taxon>Magnoliopsida</taxon>
        <taxon>Ranunculales</taxon>
        <taxon>Ranunculaceae</taxon>
        <taxon>Thalictroideae</taxon>
        <taxon>Aquilegia</taxon>
    </lineage>
</organism>
<dbReference type="Proteomes" id="UP000230069">
    <property type="component" value="Unassembled WGS sequence"/>
</dbReference>
<dbReference type="Gene3D" id="4.10.950.10">
    <property type="entry name" value="Ribosomal protein L2, domain 3"/>
    <property type="match status" value="1"/>
</dbReference>
<dbReference type="GO" id="GO:0016740">
    <property type="term" value="F:transferase activity"/>
    <property type="evidence" value="ECO:0007669"/>
    <property type="project" value="InterPro"/>
</dbReference>
<protein>
    <recommendedName>
        <fullName evidence="6">Large ribosomal subunit protein uL2m</fullName>
    </recommendedName>
</protein>
<evidence type="ECO:0000256" key="6">
    <source>
        <dbReference type="ARBA" id="ARBA00069872"/>
    </source>
</evidence>
<dbReference type="GO" id="GO:0032543">
    <property type="term" value="P:mitochondrial translation"/>
    <property type="evidence" value="ECO:0007669"/>
    <property type="project" value="TreeGrafter"/>
</dbReference>
<dbReference type="InterPro" id="IPR008991">
    <property type="entry name" value="Translation_prot_SH3-like_sf"/>
</dbReference>
<keyword evidence="5" id="KW-0687">Ribonucleoprotein</keyword>
<dbReference type="GO" id="GO:0003723">
    <property type="term" value="F:RNA binding"/>
    <property type="evidence" value="ECO:0007669"/>
    <property type="project" value="InterPro"/>
</dbReference>
<evidence type="ECO:0000256" key="4">
    <source>
        <dbReference type="ARBA" id="ARBA00023128"/>
    </source>
</evidence>
<feature type="domain" description="Large ribosomal subunit protein uL2 C-terminal" evidence="8">
    <location>
        <begin position="66"/>
        <end position="198"/>
    </location>
</feature>
<dbReference type="GO" id="GO:0003735">
    <property type="term" value="F:structural constituent of ribosome"/>
    <property type="evidence" value="ECO:0007669"/>
    <property type="project" value="InterPro"/>
</dbReference>
<dbReference type="AlphaFoldDB" id="A0A2G5FAP7"/>
<dbReference type="PIRSF" id="PIRSF002158">
    <property type="entry name" value="Ribosomal_L2"/>
    <property type="match status" value="1"/>
</dbReference>
<evidence type="ECO:0000313" key="10">
    <source>
        <dbReference type="Proteomes" id="UP000230069"/>
    </source>
</evidence>
<dbReference type="InterPro" id="IPR022671">
    <property type="entry name" value="Ribosomal_uL2_CS"/>
</dbReference>
<dbReference type="FunFam" id="4.10.950.10:FF:000001">
    <property type="entry name" value="50S ribosomal protein L2"/>
    <property type="match status" value="1"/>
</dbReference>
<dbReference type="InterPro" id="IPR014726">
    <property type="entry name" value="Ribosomal_uL2_dom3"/>
</dbReference>
<feature type="region of interest" description="Disordered" evidence="7">
    <location>
        <begin position="170"/>
        <end position="227"/>
    </location>
</feature>
<dbReference type="PANTHER" id="PTHR13691">
    <property type="entry name" value="RIBOSOMAL PROTEIN L2"/>
    <property type="match status" value="1"/>
</dbReference>
<dbReference type="InterPro" id="IPR002171">
    <property type="entry name" value="Ribosomal_uL2"/>
</dbReference>
<evidence type="ECO:0000256" key="1">
    <source>
        <dbReference type="ARBA" id="ARBA00004173"/>
    </source>
</evidence>
<evidence type="ECO:0000256" key="5">
    <source>
        <dbReference type="ARBA" id="ARBA00023274"/>
    </source>
</evidence>
<keyword evidence="10" id="KW-1185">Reference proteome</keyword>
<dbReference type="NCBIfam" id="TIGR01171">
    <property type="entry name" value="rplB_bact"/>
    <property type="match status" value="1"/>
</dbReference>
<dbReference type="PROSITE" id="PS00467">
    <property type="entry name" value="RIBOSOMAL_L2"/>
    <property type="match status" value="1"/>
</dbReference>
<feature type="compositionally biased region" description="Basic and acidic residues" evidence="7">
    <location>
        <begin position="175"/>
        <end position="185"/>
    </location>
</feature>
<evidence type="ECO:0000256" key="7">
    <source>
        <dbReference type="SAM" id="MobiDB-lite"/>
    </source>
</evidence>
<dbReference type="InParanoid" id="A0A2G5FAP7"/>
<evidence type="ECO:0000259" key="8">
    <source>
        <dbReference type="SMART" id="SM01382"/>
    </source>
</evidence>
<dbReference type="PANTHER" id="PTHR13691:SF72">
    <property type="entry name" value="EXPRESSED PROTEIN"/>
    <property type="match status" value="1"/>
</dbReference>